<dbReference type="SUPFAM" id="SSF52540">
    <property type="entry name" value="P-loop containing nucleoside triphosphate hydrolases"/>
    <property type="match status" value="1"/>
</dbReference>
<feature type="compositionally biased region" description="Basic and acidic residues" evidence="1">
    <location>
        <begin position="532"/>
        <end position="552"/>
    </location>
</feature>
<dbReference type="InterPro" id="IPR027417">
    <property type="entry name" value="P-loop_NTPase"/>
</dbReference>
<dbReference type="PANTHER" id="PTHR43581">
    <property type="entry name" value="ATP/GTP PHOSPHATASE"/>
    <property type="match status" value="1"/>
</dbReference>
<dbReference type="Pfam" id="PF20469">
    <property type="entry name" value="OLD-like_TOPRIM"/>
    <property type="match status" value="1"/>
</dbReference>
<dbReference type="OrthoDB" id="9816506at2"/>
<dbReference type="EMBL" id="APJX01000008">
    <property type="protein sequence ID" value="EMS78423.1"/>
    <property type="molecule type" value="Genomic_DNA"/>
</dbReference>
<evidence type="ECO:0000259" key="2">
    <source>
        <dbReference type="Pfam" id="PF13175"/>
    </source>
</evidence>
<name>S0FTK2_9BACT</name>
<feature type="region of interest" description="Disordered" evidence="1">
    <location>
        <begin position="532"/>
        <end position="557"/>
    </location>
</feature>
<reference evidence="4 5" key="1">
    <citation type="journal article" date="2013" name="Genome Announc.">
        <title>Draft Genome Sequence of Desulfotignum phosphitoxidans DSM 13687 Strain FiPS-3.</title>
        <authorList>
            <person name="Poehlein A."/>
            <person name="Daniel R."/>
            <person name="Simeonova D.D."/>
        </authorList>
    </citation>
    <scope>NUCLEOTIDE SEQUENCE [LARGE SCALE GENOMIC DNA]</scope>
    <source>
        <strain evidence="4 5">DSM 13687</strain>
    </source>
</reference>
<sequence length="707" mass="81091">MRLSRIEISNFRLLKHFCLDLEDNLSLVIGKNNTGKTSILTCLEKLVIQSESKAISFEDFNVDLKFLLQKILSDEDEIGSEQDYSPLGIELKLYINYSSSDDLSMISPLIMSLDPDDNTVVLSFEYKISFEKLTEMKSDYRTEAEKFDNKPDLFLKEKLPDYFGSIARKSLLYSDHSQFIDLRKERINLRDILSIQLISAKRSVTNKQNDKTLSNQTSSLYKQVDEFEEQEEASDEFKHELRKTDGKLSGIYQKMFAGIIKKVNKFGGISPNDTDLKIASTLQHRELLEGNTTVMYAQQQHDLPEHYNGLGYMNLISMIFEIEMLMSRLRRSVKEKPAAINLLFIEEPEAHTHPQMQYVFINNIKTLLKENRLREDGLEIHLQSVITTHSSHIVSESCFDDIKYLKKSAQAQQVDAKNLKDLEKAYSADDDPDKDKALKRAYRFLKQYLTLNRAELFFADKAIFIEGDTERIILPAMMKKIDQEEPCGDEEQPLLSQNISIVEVGAHSQTFEKFIDFIGIKSLVITDIDSNKEVPDEKDPEKTKRDKCRPSDTDASQTSNASLKFFFGTKDLDFYKNLALEDKSLRKSEDGTGWQQSADGLLKIVYQVEEDGYYARSYEDAFFSLNRSILSVGHEAFPSLVKKHLDAFTSDTIDPYDFADSAVGSKPSLAIEILLNSETNEVGEKFSNWQVPLYIKEGLLWLRQNSL</sequence>
<dbReference type="Gene3D" id="3.40.50.300">
    <property type="entry name" value="P-loop containing nucleotide triphosphate hydrolases"/>
    <property type="match status" value="1"/>
</dbReference>
<evidence type="ECO:0000313" key="4">
    <source>
        <dbReference type="EMBL" id="EMS78423.1"/>
    </source>
</evidence>
<comment type="caution">
    <text evidence="4">The sequence shown here is derived from an EMBL/GenBank/DDBJ whole genome shotgun (WGS) entry which is preliminary data.</text>
</comment>
<dbReference type="PANTHER" id="PTHR43581:SF4">
    <property type="entry name" value="ATP_GTP PHOSPHATASE"/>
    <property type="match status" value="1"/>
</dbReference>
<gene>
    <name evidence="4" type="ORF">Dpo_8c00900</name>
</gene>
<dbReference type="Proteomes" id="UP000014216">
    <property type="component" value="Unassembled WGS sequence"/>
</dbReference>
<dbReference type="InterPro" id="IPR051396">
    <property type="entry name" value="Bact_Antivir_Def_Nuclease"/>
</dbReference>
<evidence type="ECO:0000256" key="1">
    <source>
        <dbReference type="SAM" id="MobiDB-lite"/>
    </source>
</evidence>
<evidence type="ECO:0000259" key="3">
    <source>
        <dbReference type="Pfam" id="PF20469"/>
    </source>
</evidence>
<dbReference type="CDD" id="cd01026">
    <property type="entry name" value="TOPRIM_OLD"/>
    <property type="match status" value="1"/>
</dbReference>
<protein>
    <submittedName>
        <fullName evidence="4">Pathogenesis-like protein</fullName>
    </submittedName>
</protein>
<feature type="domain" description="Endonuclease GajA/Old nuclease/RecF-like AAA" evidence="2">
    <location>
        <begin position="1"/>
        <end position="394"/>
    </location>
</feature>
<accession>S0FTK2</accession>
<evidence type="ECO:0000313" key="5">
    <source>
        <dbReference type="Proteomes" id="UP000014216"/>
    </source>
</evidence>
<dbReference type="AlphaFoldDB" id="S0FTK2"/>
<organism evidence="4 5">
    <name type="scientific">Desulfotignum phosphitoxidans DSM 13687</name>
    <dbReference type="NCBI Taxonomy" id="1286635"/>
    <lineage>
        <taxon>Bacteria</taxon>
        <taxon>Pseudomonadati</taxon>
        <taxon>Thermodesulfobacteriota</taxon>
        <taxon>Desulfobacteria</taxon>
        <taxon>Desulfobacterales</taxon>
        <taxon>Desulfobacteraceae</taxon>
        <taxon>Desulfotignum</taxon>
    </lineage>
</organism>
<keyword evidence="5" id="KW-1185">Reference proteome</keyword>
<proteinExistence type="predicted"/>
<feature type="domain" description="OLD protein-like TOPRIM" evidence="3">
    <location>
        <begin position="457"/>
        <end position="529"/>
    </location>
</feature>
<dbReference type="Pfam" id="PF13175">
    <property type="entry name" value="AAA_15"/>
    <property type="match status" value="1"/>
</dbReference>
<dbReference type="InterPro" id="IPR034139">
    <property type="entry name" value="TOPRIM_OLD"/>
</dbReference>
<dbReference type="PATRIC" id="fig|1286635.3.peg.3547"/>
<dbReference type="InterPro" id="IPR041685">
    <property type="entry name" value="AAA_GajA/Old/RecF-like"/>
</dbReference>
<dbReference type="RefSeq" id="WP_006967494.1">
    <property type="nucleotide sequence ID" value="NZ_APJX01000008.1"/>
</dbReference>